<accession>A0A2R5EYD3</accession>
<proteinExistence type="predicted"/>
<comment type="caution">
    <text evidence="1">The sequence shown here is derived from an EMBL/GenBank/DDBJ whole genome shotgun (WGS) entry which is preliminary data.</text>
</comment>
<dbReference type="EMBL" id="BDQX01000339">
    <property type="protein sequence ID" value="GBG10679.1"/>
    <property type="molecule type" value="Genomic_DNA"/>
</dbReference>
<protein>
    <submittedName>
        <fullName evidence="1">Uncharacterized protein</fullName>
    </submittedName>
</protein>
<sequence length="55" mass="5916">MILGIRAISLYDEHRRSRVAYSIGRGASWLAVNGIANMPAVSGIADKLDINGNCK</sequence>
<name>A0A2R5EYD3_9BACL</name>
<reference evidence="1 2" key="1">
    <citation type="submission" date="2017-08" db="EMBL/GenBank/DDBJ databases">
        <title>Substantial Increase in Enzyme Production by Combined Drug-Resistance Mutations in Paenibacillus agaridevorans.</title>
        <authorList>
            <person name="Tanaka Y."/>
            <person name="Funane K."/>
            <person name="Hosaka T."/>
            <person name="Shiwa Y."/>
            <person name="Fujita N."/>
            <person name="Miyazaki T."/>
            <person name="Yoshikawa H."/>
            <person name="Murakami K."/>
            <person name="Kasahara K."/>
            <person name="Inaoka T."/>
            <person name="Hiraga Y."/>
            <person name="Ochi K."/>
        </authorList>
    </citation>
    <scope>NUCLEOTIDE SEQUENCE [LARGE SCALE GENOMIC DNA]</scope>
    <source>
        <strain evidence="1 2">T-3040</strain>
    </source>
</reference>
<dbReference type="AlphaFoldDB" id="A0A2R5EYD3"/>
<gene>
    <name evidence="1" type="ORF">PAT3040_05431</name>
</gene>
<evidence type="ECO:0000313" key="1">
    <source>
        <dbReference type="EMBL" id="GBG10679.1"/>
    </source>
</evidence>
<dbReference type="Proteomes" id="UP000245202">
    <property type="component" value="Unassembled WGS sequence"/>
</dbReference>
<evidence type="ECO:0000313" key="2">
    <source>
        <dbReference type="Proteomes" id="UP000245202"/>
    </source>
</evidence>
<keyword evidence="2" id="KW-1185">Reference proteome</keyword>
<organism evidence="1 2">
    <name type="scientific">Paenibacillus agaridevorans</name>
    <dbReference type="NCBI Taxonomy" id="171404"/>
    <lineage>
        <taxon>Bacteria</taxon>
        <taxon>Bacillati</taxon>
        <taxon>Bacillota</taxon>
        <taxon>Bacilli</taxon>
        <taxon>Bacillales</taxon>
        <taxon>Paenibacillaceae</taxon>
        <taxon>Paenibacillus</taxon>
    </lineage>
</organism>